<keyword evidence="2" id="KW-1185">Reference proteome</keyword>
<dbReference type="AlphaFoldDB" id="A0A2G2V705"/>
<dbReference type="PANTHER" id="PTHR33047">
    <property type="entry name" value="PROTEIN TAR1"/>
    <property type="match status" value="1"/>
</dbReference>
<comment type="caution">
    <text evidence="1">The sequence shown here is derived from an EMBL/GenBank/DDBJ whole genome shotgun (WGS) entry which is preliminary data.</text>
</comment>
<evidence type="ECO:0000313" key="2">
    <source>
        <dbReference type="Proteomes" id="UP000224567"/>
    </source>
</evidence>
<reference evidence="2" key="2">
    <citation type="journal article" date="2017" name="J. Anim. Genet.">
        <title>Multiple reference genome sequences of hot pepper reveal the massive evolution of plant disease resistance genes by retroduplication.</title>
        <authorList>
            <person name="Kim S."/>
            <person name="Park J."/>
            <person name="Yeom S.-I."/>
            <person name="Kim Y.-M."/>
            <person name="Seo E."/>
            <person name="Kim K.-T."/>
            <person name="Kim M.-S."/>
            <person name="Lee J.M."/>
            <person name="Cheong K."/>
            <person name="Shin H.-S."/>
            <person name="Kim S.-B."/>
            <person name="Han K."/>
            <person name="Lee J."/>
            <person name="Park M."/>
            <person name="Lee H.-A."/>
            <person name="Lee H.-Y."/>
            <person name="Lee Y."/>
            <person name="Oh S."/>
            <person name="Lee J.H."/>
            <person name="Choi E."/>
            <person name="Choi E."/>
            <person name="Lee S.E."/>
            <person name="Jeon J."/>
            <person name="Kim H."/>
            <person name="Choi G."/>
            <person name="Song H."/>
            <person name="Lee J."/>
            <person name="Lee S.-C."/>
            <person name="Kwon J.-K."/>
            <person name="Lee H.-Y."/>
            <person name="Koo N."/>
            <person name="Hong Y."/>
            <person name="Kim R.W."/>
            <person name="Kang W.-H."/>
            <person name="Huh J.H."/>
            <person name="Kang B.-C."/>
            <person name="Yang T.-J."/>
            <person name="Lee Y.-H."/>
            <person name="Bennetzen J.L."/>
            <person name="Choi D."/>
        </authorList>
    </citation>
    <scope>NUCLEOTIDE SEQUENCE [LARGE SCALE GENOMIC DNA]</scope>
    <source>
        <strain evidence="2">cv. PBC81</strain>
    </source>
</reference>
<sequence>MIGRADIEGSKSNVAMNAWLPQASYPCGNFSDTSSFEFRRSKGSLGHAFMVRIRIGNQNKKSFYPSVSHDIFVLVELILGHLRYLLTDVPPQPNSPPDNVFRPDRPAERALVGFPLSIPVLSRLFDARGRPPKEPFPVRPPAGTRRPALAAGVARAVHRQPTGSGLGPPCPALRANPFPEVTDPFCRLPLPTLFHRPEAVHLGDLMRL</sequence>
<protein>
    <submittedName>
        <fullName evidence="1">Regulator of rDNA transcription protein 15</fullName>
    </submittedName>
</protein>
<proteinExistence type="predicted"/>
<gene>
    <name evidence="1" type="ORF">CQW23_31639</name>
</gene>
<organism evidence="1 2">
    <name type="scientific">Capsicum baccatum</name>
    <name type="common">Peruvian pepper</name>
    <dbReference type="NCBI Taxonomy" id="33114"/>
    <lineage>
        <taxon>Eukaryota</taxon>
        <taxon>Viridiplantae</taxon>
        <taxon>Streptophyta</taxon>
        <taxon>Embryophyta</taxon>
        <taxon>Tracheophyta</taxon>
        <taxon>Spermatophyta</taxon>
        <taxon>Magnoliopsida</taxon>
        <taxon>eudicotyledons</taxon>
        <taxon>Gunneridae</taxon>
        <taxon>Pentapetalae</taxon>
        <taxon>asterids</taxon>
        <taxon>lamiids</taxon>
        <taxon>Solanales</taxon>
        <taxon>Solanaceae</taxon>
        <taxon>Solanoideae</taxon>
        <taxon>Capsiceae</taxon>
        <taxon>Capsicum</taxon>
    </lineage>
</organism>
<accession>A0A2G2V705</accession>
<dbReference type="InterPro" id="IPR052997">
    <property type="entry name" value="RRT15-like"/>
</dbReference>
<dbReference type="PANTHER" id="PTHR33047:SF41">
    <property type="entry name" value="REGULATOR OF RDNA TRANSCRIPTION PROTEIN 15"/>
    <property type="match status" value="1"/>
</dbReference>
<name>A0A2G2V705_CAPBA</name>
<evidence type="ECO:0000313" key="1">
    <source>
        <dbReference type="EMBL" id="PHT28765.1"/>
    </source>
</evidence>
<dbReference type="Proteomes" id="UP000224567">
    <property type="component" value="Unassembled WGS sequence"/>
</dbReference>
<dbReference type="OrthoDB" id="1636541at2759"/>
<dbReference type="EMBL" id="MLFT02000187">
    <property type="protein sequence ID" value="PHT28765.1"/>
    <property type="molecule type" value="Genomic_DNA"/>
</dbReference>
<reference evidence="1 2" key="1">
    <citation type="journal article" date="2017" name="Genome Biol.">
        <title>New reference genome sequences of hot pepper reveal the massive evolution of plant disease-resistance genes by retroduplication.</title>
        <authorList>
            <person name="Kim S."/>
            <person name="Park J."/>
            <person name="Yeom S.I."/>
            <person name="Kim Y.M."/>
            <person name="Seo E."/>
            <person name="Kim K.T."/>
            <person name="Kim M.S."/>
            <person name="Lee J.M."/>
            <person name="Cheong K."/>
            <person name="Shin H.S."/>
            <person name="Kim S.B."/>
            <person name="Han K."/>
            <person name="Lee J."/>
            <person name="Park M."/>
            <person name="Lee H.A."/>
            <person name="Lee H.Y."/>
            <person name="Lee Y."/>
            <person name="Oh S."/>
            <person name="Lee J.H."/>
            <person name="Choi E."/>
            <person name="Choi E."/>
            <person name="Lee S.E."/>
            <person name="Jeon J."/>
            <person name="Kim H."/>
            <person name="Choi G."/>
            <person name="Song H."/>
            <person name="Lee J."/>
            <person name="Lee S.C."/>
            <person name="Kwon J.K."/>
            <person name="Lee H.Y."/>
            <person name="Koo N."/>
            <person name="Hong Y."/>
            <person name="Kim R.W."/>
            <person name="Kang W.H."/>
            <person name="Huh J.H."/>
            <person name="Kang B.C."/>
            <person name="Yang T.J."/>
            <person name="Lee Y.H."/>
            <person name="Bennetzen J.L."/>
            <person name="Choi D."/>
        </authorList>
    </citation>
    <scope>NUCLEOTIDE SEQUENCE [LARGE SCALE GENOMIC DNA]</scope>
    <source>
        <strain evidence="2">cv. PBC81</strain>
    </source>
</reference>